<dbReference type="PANTHER" id="PTHR43431:SF7">
    <property type="entry name" value="OXIDOREDUCTASE, SHORT CHAIN DEHYDROGENASE_REDUCTASE FAMILY (AFU_ORTHOLOGUE AFUA_5G14000)"/>
    <property type="match status" value="1"/>
</dbReference>
<evidence type="ECO:0000313" key="1">
    <source>
        <dbReference type="EMBL" id="MFB9905103.1"/>
    </source>
</evidence>
<dbReference type="Proteomes" id="UP001589693">
    <property type="component" value="Unassembled WGS sequence"/>
</dbReference>
<reference evidence="1 2" key="1">
    <citation type="submission" date="2024-09" db="EMBL/GenBank/DDBJ databases">
        <authorList>
            <person name="Sun Q."/>
            <person name="Mori K."/>
        </authorList>
    </citation>
    <scope>NUCLEOTIDE SEQUENCE [LARGE SCALE GENOMIC DNA]</scope>
    <source>
        <strain evidence="1 2">TBRC 7907</strain>
    </source>
</reference>
<proteinExistence type="predicted"/>
<comment type="caution">
    <text evidence="1">The sequence shown here is derived from an EMBL/GenBank/DDBJ whole genome shotgun (WGS) entry which is preliminary data.</text>
</comment>
<dbReference type="GO" id="GO:0016491">
    <property type="term" value="F:oxidoreductase activity"/>
    <property type="evidence" value="ECO:0007669"/>
    <property type="project" value="UniProtKB-KW"/>
</dbReference>
<name>A0ABV5ZW52_9PSEU</name>
<dbReference type="EMBL" id="JBHLZU010000011">
    <property type="protein sequence ID" value="MFB9905103.1"/>
    <property type="molecule type" value="Genomic_DNA"/>
</dbReference>
<dbReference type="InterPro" id="IPR002347">
    <property type="entry name" value="SDR_fam"/>
</dbReference>
<protein>
    <submittedName>
        <fullName evidence="1">SDR family NAD(P)-dependent oxidoreductase</fullName>
        <ecNumber evidence="1">1.-.-.-</ecNumber>
    </submittedName>
</protein>
<dbReference type="Gene3D" id="3.40.50.720">
    <property type="entry name" value="NAD(P)-binding Rossmann-like Domain"/>
    <property type="match status" value="1"/>
</dbReference>
<dbReference type="PANTHER" id="PTHR43431">
    <property type="entry name" value="OXIDOREDUCTASE, SHORT CHAIN DEHYDROGENASE/REDUCTASE FAMILY (AFU_ORTHOLOGUE AFUA_5G14000)"/>
    <property type="match status" value="1"/>
</dbReference>
<dbReference type="InterPro" id="IPR036291">
    <property type="entry name" value="NAD(P)-bd_dom_sf"/>
</dbReference>
<sequence>MTKTVAVVGAGPGVGLSTARLFGSKGFRVGLVSRTESRLRGYAEELRAEGIDAEAHPADIADRAQLSAALDAVGEIDVLVFGPNLVDPAELQFPTELTVDSVQQQLDIYVHGAITAVRQVLPGMLERGDGALLFSTGASAVEPIPMLANLGIAMSGLRNWVHTLNAELAPSGIYAGTLTVCVRVQKGDGEADPDAIAARHYSMYSDRNRVEEVIGDLDALRVTAKELLPPRRT</sequence>
<dbReference type="SUPFAM" id="SSF51735">
    <property type="entry name" value="NAD(P)-binding Rossmann-fold domains"/>
    <property type="match status" value="1"/>
</dbReference>
<dbReference type="RefSeq" id="WP_377852386.1">
    <property type="nucleotide sequence ID" value="NZ_JBHLZU010000011.1"/>
</dbReference>
<keyword evidence="1" id="KW-0560">Oxidoreductase</keyword>
<dbReference type="Pfam" id="PF00106">
    <property type="entry name" value="adh_short"/>
    <property type="match status" value="1"/>
</dbReference>
<keyword evidence="2" id="KW-1185">Reference proteome</keyword>
<organism evidence="1 2">
    <name type="scientific">Allokutzneria oryzae</name>
    <dbReference type="NCBI Taxonomy" id="1378989"/>
    <lineage>
        <taxon>Bacteria</taxon>
        <taxon>Bacillati</taxon>
        <taxon>Actinomycetota</taxon>
        <taxon>Actinomycetes</taxon>
        <taxon>Pseudonocardiales</taxon>
        <taxon>Pseudonocardiaceae</taxon>
        <taxon>Allokutzneria</taxon>
    </lineage>
</organism>
<accession>A0ABV5ZW52</accession>
<evidence type="ECO:0000313" key="2">
    <source>
        <dbReference type="Proteomes" id="UP001589693"/>
    </source>
</evidence>
<gene>
    <name evidence="1" type="ORF">ACFFQA_14285</name>
</gene>
<dbReference type="EC" id="1.-.-.-" evidence="1"/>